<dbReference type="Pfam" id="PF09578">
    <property type="entry name" value="Spore_YabQ"/>
    <property type="match status" value="1"/>
</dbReference>
<organism evidence="2 3">
    <name type="scientific">Anaerostipes hadrus</name>
    <dbReference type="NCBI Taxonomy" id="649756"/>
    <lineage>
        <taxon>Bacteria</taxon>
        <taxon>Bacillati</taxon>
        <taxon>Bacillota</taxon>
        <taxon>Clostridia</taxon>
        <taxon>Lachnospirales</taxon>
        <taxon>Lachnospiraceae</taxon>
        <taxon>Anaerostipes</taxon>
    </lineage>
</organism>
<dbReference type="AlphaFoldDB" id="A0A173TSY7"/>
<dbReference type="Proteomes" id="UP000095598">
    <property type="component" value="Unassembled WGS sequence"/>
</dbReference>
<proteinExistence type="predicted"/>
<feature type="transmembrane region" description="Helical" evidence="1">
    <location>
        <begin position="73"/>
        <end position="94"/>
    </location>
</feature>
<feature type="transmembrane region" description="Helical" evidence="1">
    <location>
        <begin position="41"/>
        <end position="61"/>
    </location>
</feature>
<accession>A0A173TSY7</accession>
<dbReference type="EMBL" id="CYXT01000018">
    <property type="protein sequence ID" value="CUN05430.1"/>
    <property type="molecule type" value="Genomic_DNA"/>
</dbReference>
<dbReference type="RefSeq" id="WP_055259119.1">
    <property type="nucleotide sequence ID" value="NZ_CYXT01000018.1"/>
</dbReference>
<dbReference type="NCBIfam" id="TIGR02893">
    <property type="entry name" value="spore_yabQ"/>
    <property type="match status" value="1"/>
</dbReference>
<reference evidence="2 3" key="1">
    <citation type="submission" date="2015-09" db="EMBL/GenBank/DDBJ databases">
        <authorList>
            <consortium name="Pathogen Informatics"/>
        </authorList>
    </citation>
    <scope>NUCLEOTIDE SEQUENCE [LARGE SCALE GENOMIC DNA]</scope>
    <source>
        <strain evidence="2 3">2789STDY5608868</strain>
    </source>
</reference>
<dbReference type="InterPro" id="IPR019074">
    <property type="entry name" value="YabQ"/>
</dbReference>
<gene>
    <name evidence="2" type="ORF">ERS852425_02313</name>
</gene>
<feature type="transmembrane region" description="Helical" evidence="1">
    <location>
        <begin position="12"/>
        <end position="29"/>
    </location>
</feature>
<protein>
    <submittedName>
        <fullName evidence="2">Spore cortex biosynthesis protein YabQ</fullName>
    </submittedName>
</protein>
<evidence type="ECO:0000313" key="3">
    <source>
        <dbReference type="Proteomes" id="UP000095598"/>
    </source>
</evidence>
<evidence type="ECO:0000256" key="1">
    <source>
        <dbReference type="SAM" id="Phobius"/>
    </source>
</evidence>
<keyword evidence="1" id="KW-1133">Transmembrane helix</keyword>
<evidence type="ECO:0000313" key="2">
    <source>
        <dbReference type="EMBL" id="CUN05430.1"/>
    </source>
</evidence>
<sequence>MKETVTDPLLFFLASILFGVCLQAIYDIIRGIRRVFYHKSVFLFIEDIGFGIFTAVMAFIFLCTYNDGELRGFFFLGIVIGMILYYQLCSKFLLRAVTHITEKLKKIIRQFEKVCLRPGIHIKRNLKWQLKKEKKQVTMALKKQIKRGGKSDNTKETK</sequence>
<name>A0A173TSY7_ANAHA</name>
<keyword evidence="1" id="KW-0812">Transmembrane</keyword>
<keyword evidence="1" id="KW-0472">Membrane</keyword>